<protein>
    <submittedName>
        <fullName evidence="1">Uncharacterized protein</fullName>
    </submittedName>
</protein>
<accession>A0A0F5LG89</accession>
<reference evidence="1 2" key="1">
    <citation type="submission" date="2015-03" db="EMBL/GenBank/DDBJ databases">
        <authorList>
            <person name="Hassan Y.I."/>
            <person name="Lepp D."/>
            <person name="Zhou T."/>
        </authorList>
    </citation>
    <scope>NUCLEOTIDE SEQUENCE [LARGE SCALE GENOMIC DNA]</scope>
    <source>
        <strain evidence="1 2">GH2-10</strain>
    </source>
</reference>
<dbReference type="PATRIC" id="fig|361041.3.peg.4095"/>
<name>A0A0F5LG89_9HYPH</name>
<proteinExistence type="predicted"/>
<dbReference type="EMBL" id="LAJG01000005">
    <property type="protein sequence ID" value="KKB81209.1"/>
    <property type="molecule type" value="Genomic_DNA"/>
</dbReference>
<gene>
    <name evidence="1" type="ORF">VW35_03490</name>
</gene>
<comment type="caution">
    <text evidence="1">The sequence shown here is derived from an EMBL/GenBank/DDBJ whole genome shotgun (WGS) entry which is preliminary data.</text>
</comment>
<dbReference type="OrthoDB" id="7950628at2"/>
<evidence type="ECO:0000313" key="1">
    <source>
        <dbReference type="EMBL" id="KKB81209.1"/>
    </source>
</evidence>
<organism evidence="1 2">
    <name type="scientific">Devosia soli</name>
    <dbReference type="NCBI Taxonomy" id="361041"/>
    <lineage>
        <taxon>Bacteria</taxon>
        <taxon>Pseudomonadati</taxon>
        <taxon>Pseudomonadota</taxon>
        <taxon>Alphaproteobacteria</taxon>
        <taxon>Hyphomicrobiales</taxon>
        <taxon>Devosiaceae</taxon>
        <taxon>Devosia</taxon>
    </lineage>
</organism>
<dbReference type="AlphaFoldDB" id="A0A0F5LG89"/>
<evidence type="ECO:0000313" key="2">
    <source>
        <dbReference type="Proteomes" id="UP000033514"/>
    </source>
</evidence>
<keyword evidence="2" id="KW-1185">Reference proteome</keyword>
<dbReference type="RefSeq" id="WP_046141555.1">
    <property type="nucleotide sequence ID" value="NZ_LAJG01000005.1"/>
</dbReference>
<sequence length="69" mass="7771">MNEYTVIDCRAAVINSEQTIKARSPEEAAMLAIGEPLARGGHHRHLVCRVYWHHEGQKNMVRLYAKAAA</sequence>
<dbReference type="Proteomes" id="UP000033514">
    <property type="component" value="Unassembled WGS sequence"/>
</dbReference>